<accession>S7ZJ48</accession>
<dbReference type="SMART" id="SM00066">
    <property type="entry name" value="GAL4"/>
    <property type="match status" value="1"/>
</dbReference>
<dbReference type="PROSITE" id="PS00463">
    <property type="entry name" value="ZN2_CY6_FUNGAL_1"/>
    <property type="match status" value="1"/>
</dbReference>
<dbReference type="EMBL" id="KB644412">
    <property type="protein sequence ID" value="EPS30675.1"/>
    <property type="molecule type" value="Genomic_DNA"/>
</dbReference>
<evidence type="ECO:0000256" key="5">
    <source>
        <dbReference type="ARBA" id="ARBA00023242"/>
    </source>
</evidence>
<dbReference type="GO" id="GO:0003677">
    <property type="term" value="F:DNA binding"/>
    <property type="evidence" value="ECO:0007669"/>
    <property type="project" value="UniProtKB-KW"/>
</dbReference>
<organism evidence="7 8">
    <name type="scientific">Penicillium oxalicum (strain 114-2 / CGMCC 5302)</name>
    <name type="common">Penicillium decumbens</name>
    <dbReference type="NCBI Taxonomy" id="933388"/>
    <lineage>
        <taxon>Eukaryota</taxon>
        <taxon>Fungi</taxon>
        <taxon>Dikarya</taxon>
        <taxon>Ascomycota</taxon>
        <taxon>Pezizomycotina</taxon>
        <taxon>Eurotiomycetes</taxon>
        <taxon>Eurotiomycetidae</taxon>
        <taxon>Eurotiales</taxon>
        <taxon>Aspergillaceae</taxon>
        <taxon>Penicillium</taxon>
    </lineage>
</organism>
<dbReference type="CDD" id="cd12148">
    <property type="entry name" value="fungal_TF_MHR"/>
    <property type="match status" value="1"/>
</dbReference>
<keyword evidence="8" id="KW-1185">Reference proteome</keyword>
<dbReference type="Pfam" id="PF00172">
    <property type="entry name" value="Zn_clus"/>
    <property type="match status" value="1"/>
</dbReference>
<dbReference type="PROSITE" id="PS50048">
    <property type="entry name" value="ZN2_CY6_FUNGAL_2"/>
    <property type="match status" value="1"/>
</dbReference>
<sequence>MTLGPKPTKACVNCRRLKMKCEVSGPPPCRRCRHNRVACIFKPRANASAMHDLVEKAHAELLVNPQQPAYDQQAVLDRLDRIEAALGIREAPLQSVSATETLEDEQPDLSPVRGLWKALARLRTISGSVPEDRIWSKPVVKHLWGAFLDNLPLLHFLRDRTIFEPPTPLLLASVLYISALLNKDPELSATESGYFNAMGCAISQLVNPCSQKDAHTANGTMHGSISTVASQDRRDEVFHDILGLIMASLSSEAFIDSTGSWIAIAYRLWLDHCPSDRSPNHSDWRALFCGLQLIDIEHASMHMTYPVLPRQPPGSSVQRLNTHHGSAFQDLADMMHYGLSHFVGKGLPTIWCSINTDLAPDTPVLESDFSAHDSNVIRLWARKLDDWLVRYNGTSQPSPSDRQGILILLQYHLHKLYVLSIYYPARGFNLSSAKITPAERHELLVSARAVLRLRQDDAGIWSNWDLIMITWASILLLRGVEDGVTHQDDLNFIQAHLQSLQRSHPSTVSIHTVLSQRLESSMHAMHTPPTDSSALAFPGPFADDSWTIFDQEIMSLANPPWLFQEGAAALSDPQKSSTSALPVVQQGSSYESGLLVGNDQQFHSGNQWGNAGPLRGSMPSLLN</sequence>
<dbReference type="eggNOG" id="ENOG502SJFT">
    <property type="taxonomic scope" value="Eukaryota"/>
</dbReference>
<gene>
    <name evidence="7" type="ORF">PDE_05627</name>
</gene>
<evidence type="ECO:0000256" key="4">
    <source>
        <dbReference type="ARBA" id="ARBA00023163"/>
    </source>
</evidence>
<keyword evidence="3" id="KW-0238">DNA-binding</keyword>
<name>S7ZJ48_PENO1</name>
<feature type="domain" description="Zn(2)-C6 fungal-type" evidence="6">
    <location>
        <begin position="10"/>
        <end position="41"/>
    </location>
</feature>
<dbReference type="Gene3D" id="4.10.240.10">
    <property type="entry name" value="Zn(2)-C6 fungal-type DNA-binding domain"/>
    <property type="match status" value="1"/>
</dbReference>
<dbReference type="OrthoDB" id="39175at2759"/>
<dbReference type="InterPro" id="IPR036864">
    <property type="entry name" value="Zn2-C6_fun-type_DNA-bd_sf"/>
</dbReference>
<dbReference type="InterPro" id="IPR001138">
    <property type="entry name" value="Zn2Cys6_DnaBD"/>
</dbReference>
<dbReference type="HOGENOM" id="CLU_022142_0_0_1"/>
<evidence type="ECO:0000256" key="3">
    <source>
        <dbReference type="ARBA" id="ARBA00023125"/>
    </source>
</evidence>
<protein>
    <recommendedName>
        <fullName evidence="6">Zn(2)-C6 fungal-type domain-containing protein</fullName>
    </recommendedName>
</protein>
<dbReference type="AlphaFoldDB" id="S7ZJ48"/>
<dbReference type="PhylomeDB" id="S7ZJ48"/>
<keyword evidence="4" id="KW-0804">Transcription</keyword>
<reference evidence="7 8" key="1">
    <citation type="journal article" date="2013" name="PLoS ONE">
        <title>Genomic and secretomic analyses reveal unique features of the lignocellulolytic enzyme system of Penicillium decumbens.</title>
        <authorList>
            <person name="Liu G."/>
            <person name="Zhang L."/>
            <person name="Wei X."/>
            <person name="Zou G."/>
            <person name="Qin Y."/>
            <person name="Ma L."/>
            <person name="Li J."/>
            <person name="Zheng H."/>
            <person name="Wang S."/>
            <person name="Wang C."/>
            <person name="Xun L."/>
            <person name="Zhao G.-P."/>
            <person name="Zhou Z."/>
            <person name="Qu Y."/>
        </authorList>
    </citation>
    <scope>NUCLEOTIDE SEQUENCE [LARGE SCALE GENOMIC DNA]</scope>
    <source>
        <strain evidence="8">114-2 / CGMCC 5302</strain>
    </source>
</reference>
<evidence type="ECO:0000256" key="1">
    <source>
        <dbReference type="ARBA" id="ARBA00004123"/>
    </source>
</evidence>
<evidence type="ECO:0000256" key="2">
    <source>
        <dbReference type="ARBA" id="ARBA00023015"/>
    </source>
</evidence>
<proteinExistence type="predicted"/>
<comment type="subcellular location">
    <subcellularLocation>
        <location evidence="1">Nucleus</location>
    </subcellularLocation>
</comment>
<keyword evidence="5" id="KW-0539">Nucleus</keyword>
<evidence type="ECO:0000313" key="7">
    <source>
        <dbReference type="EMBL" id="EPS30675.1"/>
    </source>
</evidence>
<dbReference type="GO" id="GO:0000981">
    <property type="term" value="F:DNA-binding transcription factor activity, RNA polymerase II-specific"/>
    <property type="evidence" value="ECO:0007669"/>
    <property type="project" value="InterPro"/>
</dbReference>
<dbReference type="GO" id="GO:0008270">
    <property type="term" value="F:zinc ion binding"/>
    <property type="evidence" value="ECO:0007669"/>
    <property type="project" value="InterPro"/>
</dbReference>
<dbReference type="SUPFAM" id="SSF57701">
    <property type="entry name" value="Zn2/Cys6 DNA-binding domain"/>
    <property type="match status" value="1"/>
</dbReference>
<dbReference type="PANTHER" id="PTHR31001">
    <property type="entry name" value="UNCHARACTERIZED TRANSCRIPTIONAL REGULATORY PROTEIN"/>
    <property type="match status" value="1"/>
</dbReference>
<keyword evidence="2" id="KW-0805">Transcription regulation</keyword>
<dbReference type="InterPro" id="IPR050613">
    <property type="entry name" value="Sec_Metabolite_Reg"/>
</dbReference>
<dbReference type="CDD" id="cd00067">
    <property type="entry name" value="GAL4"/>
    <property type="match status" value="1"/>
</dbReference>
<dbReference type="Proteomes" id="UP000019376">
    <property type="component" value="Unassembled WGS sequence"/>
</dbReference>
<evidence type="ECO:0000313" key="8">
    <source>
        <dbReference type="Proteomes" id="UP000019376"/>
    </source>
</evidence>
<evidence type="ECO:0000259" key="6">
    <source>
        <dbReference type="PROSITE" id="PS50048"/>
    </source>
</evidence>
<dbReference type="GO" id="GO:0005634">
    <property type="term" value="C:nucleus"/>
    <property type="evidence" value="ECO:0007669"/>
    <property type="project" value="UniProtKB-SubCell"/>
</dbReference>